<proteinExistence type="predicted"/>
<gene>
    <name evidence="1" type="ORF">EV209_1312</name>
</gene>
<dbReference type="AlphaFoldDB" id="A0A4Q7PL81"/>
<protein>
    <submittedName>
        <fullName evidence="1">Uncharacterized protein</fullName>
    </submittedName>
</protein>
<evidence type="ECO:0000313" key="1">
    <source>
        <dbReference type="EMBL" id="RZT00878.1"/>
    </source>
</evidence>
<comment type="caution">
    <text evidence="1">The sequence shown here is derived from an EMBL/GenBank/DDBJ whole genome shotgun (WGS) entry which is preliminary data.</text>
</comment>
<organism evidence="1 2">
    <name type="scientific">Cuneatibacter caecimuris</name>
    <dbReference type="NCBI Taxonomy" id="1796618"/>
    <lineage>
        <taxon>Bacteria</taxon>
        <taxon>Bacillati</taxon>
        <taxon>Bacillota</taxon>
        <taxon>Clostridia</taxon>
        <taxon>Lachnospirales</taxon>
        <taxon>Lachnospiraceae</taxon>
        <taxon>Cuneatibacter</taxon>
    </lineage>
</organism>
<accession>A0A4Q7PL81</accession>
<sequence>MEKDIFVLGAAEKSRKELSVLSELQQRVEEKYGLALSENQLIALQQARNESLRKYQRVEFGRGILDKLIFTFCDSQYIFQDNYEEVLEELQDIFYLFKNESQDKLTDDELLVFMREQYETVCCGDTEYLESTCLERFSRAVRAGYEGSRESGGSGEYEQFSEEQRWDSELYQRALKTLFWE</sequence>
<dbReference type="Proteomes" id="UP000292927">
    <property type="component" value="Unassembled WGS sequence"/>
</dbReference>
<dbReference type="RefSeq" id="WP_130434294.1">
    <property type="nucleotide sequence ID" value="NZ_SGXF01000002.1"/>
</dbReference>
<keyword evidence="2" id="KW-1185">Reference proteome</keyword>
<dbReference type="Pfam" id="PF19848">
    <property type="entry name" value="DUF6323"/>
    <property type="match status" value="1"/>
</dbReference>
<evidence type="ECO:0000313" key="2">
    <source>
        <dbReference type="Proteomes" id="UP000292927"/>
    </source>
</evidence>
<dbReference type="InterPro" id="IPR046286">
    <property type="entry name" value="DUF6323"/>
</dbReference>
<reference evidence="1 2" key="1">
    <citation type="submission" date="2019-02" db="EMBL/GenBank/DDBJ databases">
        <title>Genomic Encyclopedia of Type Strains, Phase IV (KMG-IV): sequencing the most valuable type-strain genomes for metagenomic binning, comparative biology and taxonomic classification.</title>
        <authorList>
            <person name="Goeker M."/>
        </authorList>
    </citation>
    <scope>NUCLEOTIDE SEQUENCE [LARGE SCALE GENOMIC DNA]</scope>
    <source>
        <strain evidence="1 2">DSM 29486</strain>
    </source>
</reference>
<name>A0A4Q7PL81_9FIRM</name>
<dbReference type="OrthoDB" id="1707441at2"/>
<dbReference type="EMBL" id="SGXF01000002">
    <property type="protein sequence ID" value="RZT00878.1"/>
    <property type="molecule type" value="Genomic_DNA"/>
</dbReference>